<reference evidence="7 8" key="1">
    <citation type="submission" date="2016-10" db="EMBL/GenBank/DDBJ databases">
        <authorList>
            <person name="de Groot N.N."/>
        </authorList>
    </citation>
    <scope>NUCLEOTIDE SEQUENCE [LARGE SCALE GENOMIC DNA]</scope>
    <source>
        <strain evidence="7 8">ASO4-2</strain>
    </source>
</reference>
<dbReference type="PANTHER" id="PTHR32479">
    <property type="entry name" value="GLYCOLATE OXIDASE IRON-SULFUR SUBUNIT"/>
    <property type="match status" value="1"/>
</dbReference>
<evidence type="ECO:0000259" key="6">
    <source>
        <dbReference type="Pfam" id="PF02754"/>
    </source>
</evidence>
<evidence type="ECO:0000256" key="5">
    <source>
        <dbReference type="ARBA" id="ARBA00023014"/>
    </source>
</evidence>
<keyword evidence="8" id="KW-1185">Reference proteome</keyword>
<organism evidence="7 8">
    <name type="scientific">Desulfonatronum thiosulfatophilum</name>
    <dbReference type="NCBI Taxonomy" id="617002"/>
    <lineage>
        <taxon>Bacteria</taxon>
        <taxon>Pseudomonadati</taxon>
        <taxon>Thermodesulfobacteriota</taxon>
        <taxon>Desulfovibrionia</taxon>
        <taxon>Desulfovibrionales</taxon>
        <taxon>Desulfonatronaceae</taxon>
        <taxon>Desulfonatronum</taxon>
    </lineage>
</organism>
<keyword evidence="4" id="KW-0408">Iron</keyword>
<evidence type="ECO:0000256" key="4">
    <source>
        <dbReference type="ARBA" id="ARBA00023004"/>
    </source>
</evidence>
<evidence type="ECO:0000256" key="2">
    <source>
        <dbReference type="ARBA" id="ARBA00022723"/>
    </source>
</evidence>
<dbReference type="GO" id="GO:0051539">
    <property type="term" value="F:4 iron, 4 sulfur cluster binding"/>
    <property type="evidence" value="ECO:0007669"/>
    <property type="project" value="UniProtKB-KW"/>
</dbReference>
<dbReference type="AlphaFoldDB" id="A0A1G6E914"/>
<keyword evidence="5" id="KW-0411">Iron-sulfur</keyword>
<feature type="domain" description="Cysteine-rich" evidence="6">
    <location>
        <begin position="359"/>
        <end position="444"/>
    </location>
</feature>
<keyword evidence="3" id="KW-0677">Repeat</keyword>
<keyword evidence="1" id="KW-0004">4Fe-4S</keyword>
<name>A0A1G6E914_9BACT</name>
<accession>A0A1G6E914</accession>
<protein>
    <submittedName>
        <fullName evidence="7">Glycerol-3-phosphate dehydrogenase subunit C</fullName>
    </submittedName>
</protein>
<evidence type="ECO:0000256" key="3">
    <source>
        <dbReference type="ARBA" id="ARBA00022737"/>
    </source>
</evidence>
<dbReference type="OrthoDB" id="9770306at2"/>
<dbReference type="GO" id="GO:0016491">
    <property type="term" value="F:oxidoreductase activity"/>
    <property type="evidence" value="ECO:0007669"/>
    <property type="project" value="UniProtKB-ARBA"/>
</dbReference>
<dbReference type="Pfam" id="PF02754">
    <property type="entry name" value="CCG"/>
    <property type="match status" value="2"/>
</dbReference>
<dbReference type="EMBL" id="FMXO01000016">
    <property type="protein sequence ID" value="SDB53435.1"/>
    <property type="molecule type" value="Genomic_DNA"/>
</dbReference>
<dbReference type="InterPro" id="IPR004017">
    <property type="entry name" value="Cys_rich_dom"/>
</dbReference>
<dbReference type="STRING" id="617002.SAMN05660653_02646"/>
<evidence type="ECO:0000313" key="8">
    <source>
        <dbReference type="Proteomes" id="UP000198771"/>
    </source>
</evidence>
<dbReference type="GO" id="GO:0046872">
    <property type="term" value="F:metal ion binding"/>
    <property type="evidence" value="ECO:0007669"/>
    <property type="project" value="UniProtKB-KW"/>
</dbReference>
<evidence type="ECO:0000256" key="1">
    <source>
        <dbReference type="ARBA" id="ARBA00022485"/>
    </source>
</evidence>
<dbReference type="RefSeq" id="WP_092122705.1">
    <property type="nucleotide sequence ID" value="NZ_FMXO01000016.1"/>
</dbReference>
<proteinExistence type="predicted"/>
<sequence length="464" mass="51407">MKSDVPEKLIRNVVAACGSCEDCRYYIEEACLFLPELFRLHDRKREGGGEASEEELRQLCDLCNLCGLCPCPKIRSEIMAAKAAYAERDGLPFSVRALQDVGRIGKLCGAFPRLGNLMMANPVTSSLIKRTLGMHPDRRMPAVPRENFDRWLDTRSASRKNKAAPDARKAIYYPGCTARYLFPEVARAAVEVLEAFGVEVVAAVGEPEGECCGMPPLLEGDQPMALKLVSRNLQWMAEHVAAGFDVVCSCPTCGYFFKHLLREGAYYSQAYQQQAGADANRLLIPAGMGITGPRQGDMVVLHRATYGPILQDKGLFSGLDPLQRIAVGEHAFDLGEYLARLAGEGRFPETARAVPRRAVYYPPCHLREQKIGYPFLNLLQQVPELSVTPLTGTLHCCGMAGIMGYKKQFHQPSLDLGAPLMARIRAHEPEAILTECLSCRLQFQHMDDIPIQHPIEVLRETLAE</sequence>
<dbReference type="Proteomes" id="UP000198771">
    <property type="component" value="Unassembled WGS sequence"/>
</dbReference>
<keyword evidence="2" id="KW-0479">Metal-binding</keyword>
<feature type="domain" description="Cysteine-rich" evidence="6">
    <location>
        <begin position="172"/>
        <end position="257"/>
    </location>
</feature>
<evidence type="ECO:0000313" key="7">
    <source>
        <dbReference type="EMBL" id="SDB53435.1"/>
    </source>
</evidence>
<dbReference type="PANTHER" id="PTHR32479:SF19">
    <property type="entry name" value="ANAEROBIC GLYCEROL-3-PHOSPHATE DEHYDROGENASE SUBUNIT C"/>
    <property type="match status" value="1"/>
</dbReference>
<gene>
    <name evidence="7" type="ORF">SAMN05660653_02646</name>
</gene>